<comment type="caution">
    <text evidence="4">The sequence shown here is derived from an EMBL/GenBank/DDBJ whole genome shotgun (WGS) entry which is preliminary data.</text>
</comment>
<sequence length="503" mass="57145">MPSRFISIWFPNLATDRQIRVRPELYGLEFALAAPERGRMVVTAVSAEARALGIEPGMVVADARAILPSLIVLDDEPEVTRQALQALAEWCLRYTPTVALNAPDGLILDVTGCAYLWGGERAYMNDLISRLNQAGFTIRAAMANTIGTAWAHAHYGRLGAIIPPGEQHNALLKLPPAALRLPPETLEKLQKLGFYTISSFIQIPARMLRRRFGEDLLEKLNKALGYSQEFIEPIRQAIPYQERLPCLEPIVTATGIEIALQKLLEMLCTRLVKEGKGLRKSVLSCFRVDGKTQQIDIVTNRASHHIKHLFRLFELKIKTIAPGFGIELFLLEAPEVEDMNVTQETMWDTTGGFENAAITELLDAVIGRTGTDTVHRYLPDEHHWPERSVKTVTSLREKPHTSWRTDRQRPVFLLPKPESIQVTAPVPDYPPTVFSYQGKVHYIGKSEGPERIEQEWWLQQGLHRDYYTLEDQEGQRYWVFRLGPYSEEAEDKKPEWFIHGFFA</sequence>
<dbReference type="EMBL" id="PYAS01000008">
    <property type="protein sequence ID" value="PSL27237.1"/>
    <property type="molecule type" value="Genomic_DNA"/>
</dbReference>
<dbReference type="Pfam" id="PF00817">
    <property type="entry name" value="IMS"/>
    <property type="match status" value="1"/>
</dbReference>
<dbReference type="Gene3D" id="3.30.70.270">
    <property type="match status" value="1"/>
</dbReference>
<dbReference type="AlphaFoldDB" id="A0A2P8FZU8"/>
<evidence type="ECO:0000256" key="2">
    <source>
        <dbReference type="ARBA" id="ARBA00022763"/>
    </source>
</evidence>
<feature type="domain" description="UmuC" evidence="3">
    <location>
        <begin position="5"/>
        <end position="112"/>
    </location>
</feature>
<name>A0A2P8FZU8_9BACT</name>
<gene>
    <name evidence="4" type="ORF">CLV60_10891</name>
</gene>
<dbReference type="PANTHER" id="PTHR35369:SF2">
    <property type="entry name" value="BLR3025 PROTEIN"/>
    <property type="match status" value="1"/>
</dbReference>
<dbReference type="OrthoDB" id="625722at2"/>
<evidence type="ECO:0000259" key="3">
    <source>
        <dbReference type="PROSITE" id="PS50173"/>
    </source>
</evidence>
<organism evidence="4 5">
    <name type="scientific">Dyadobacter jiangsuensis</name>
    <dbReference type="NCBI Taxonomy" id="1591085"/>
    <lineage>
        <taxon>Bacteria</taxon>
        <taxon>Pseudomonadati</taxon>
        <taxon>Bacteroidota</taxon>
        <taxon>Cytophagia</taxon>
        <taxon>Cytophagales</taxon>
        <taxon>Spirosomataceae</taxon>
        <taxon>Dyadobacter</taxon>
    </lineage>
</organism>
<accession>A0A2P8FZU8</accession>
<comment type="similarity">
    <text evidence="1">Belongs to the DNA polymerase type-Y family.</text>
</comment>
<evidence type="ECO:0000256" key="1">
    <source>
        <dbReference type="ARBA" id="ARBA00010945"/>
    </source>
</evidence>
<dbReference type="PROSITE" id="PS50173">
    <property type="entry name" value="UMUC"/>
    <property type="match status" value="1"/>
</dbReference>
<dbReference type="Proteomes" id="UP000241964">
    <property type="component" value="Unassembled WGS sequence"/>
</dbReference>
<dbReference type="GO" id="GO:0006281">
    <property type="term" value="P:DNA repair"/>
    <property type="evidence" value="ECO:0007669"/>
    <property type="project" value="InterPro"/>
</dbReference>
<proteinExistence type="inferred from homology"/>
<dbReference type="CDD" id="cd03468">
    <property type="entry name" value="PolY_like"/>
    <property type="match status" value="1"/>
</dbReference>
<dbReference type="InterPro" id="IPR050356">
    <property type="entry name" value="SulA_CellDiv_inhibitor"/>
</dbReference>
<dbReference type="SUPFAM" id="SSF56672">
    <property type="entry name" value="DNA/RNA polymerases"/>
    <property type="match status" value="1"/>
</dbReference>
<keyword evidence="5" id="KW-1185">Reference proteome</keyword>
<reference evidence="4 5" key="1">
    <citation type="submission" date="2018-03" db="EMBL/GenBank/DDBJ databases">
        <title>Genomic Encyclopedia of Archaeal and Bacterial Type Strains, Phase II (KMG-II): from individual species to whole genera.</title>
        <authorList>
            <person name="Goeker M."/>
        </authorList>
    </citation>
    <scope>NUCLEOTIDE SEQUENCE [LARGE SCALE GENOMIC DNA]</scope>
    <source>
        <strain evidence="4 5">DSM 29057</strain>
    </source>
</reference>
<evidence type="ECO:0000313" key="5">
    <source>
        <dbReference type="Proteomes" id="UP000241964"/>
    </source>
</evidence>
<dbReference type="Gene3D" id="3.40.1170.60">
    <property type="match status" value="1"/>
</dbReference>
<protein>
    <submittedName>
        <fullName evidence="4">Protein ImuB</fullName>
    </submittedName>
</protein>
<dbReference type="PANTHER" id="PTHR35369">
    <property type="entry name" value="BLR3025 PROTEIN-RELATED"/>
    <property type="match status" value="1"/>
</dbReference>
<dbReference type="InterPro" id="IPR001126">
    <property type="entry name" value="UmuC"/>
</dbReference>
<evidence type="ECO:0000313" key="4">
    <source>
        <dbReference type="EMBL" id="PSL27237.1"/>
    </source>
</evidence>
<dbReference type="RefSeq" id="WP_106596649.1">
    <property type="nucleotide sequence ID" value="NZ_PYAS01000008.1"/>
</dbReference>
<dbReference type="InterPro" id="IPR043502">
    <property type="entry name" value="DNA/RNA_pol_sf"/>
</dbReference>
<keyword evidence="2" id="KW-0227">DNA damage</keyword>
<dbReference type="InterPro" id="IPR043128">
    <property type="entry name" value="Rev_trsase/Diguanyl_cyclase"/>
</dbReference>